<dbReference type="GO" id="GO:0006412">
    <property type="term" value="P:translation"/>
    <property type="evidence" value="ECO:0007669"/>
    <property type="project" value="UniProtKB-UniRule"/>
</dbReference>
<dbReference type="HAMAP" id="MF_00514">
    <property type="entry name" value="Ribosomal_bL35"/>
    <property type="match status" value="1"/>
</dbReference>
<comment type="similarity">
    <text evidence="1 5 6">Belongs to the bacterial ribosomal protein bL35 family.</text>
</comment>
<comment type="caution">
    <text evidence="7">The sequence shown here is derived from an EMBL/GenBank/DDBJ whole genome shotgun (WGS) entry which is preliminary data.</text>
</comment>
<dbReference type="Proteomes" id="UP000030002">
    <property type="component" value="Unassembled WGS sequence"/>
</dbReference>
<dbReference type="InterPro" id="IPR001706">
    <property type="entry name" value="Ribosomal_bL35"/>
</dbReference>
<dbReference type="PRINTS" id="PR00064">
    <property type="entry name" value="RIBOSOMALL35"/>
</dbReference>
<dbReference type="FunFam" id="4.10.410.60:FF:000001">
    <property type="entry name" value="50S ribosomal protein L35"/>
    <property type="match status" value="1"/>
</dbReference>
<dbReference type="PANTHER" id="PTHR33343">
    <property type="entry name" value="54S RIBOSOMAL PROTEIN BL35M"/>
    <property type="match status" value="1"/>
</dbReference>
<evidence type="ECO:0000313" key="7">
    <source>
        <dbReference type="EMBL" id="KGN34546.1"/>
    </source>
</evidence>
<dbReference type="SUPFAM" id="SSF143034">
    <property type="entry name" value="L35p-like"/>
    <property type="match status" value="1"/>
</dbReference>
<dbReference type="eggNOG" id="COG0291">
    <property type="taxonomic scope" value="Bacteria"/>
</dbReference>
<dbReference type="STRING" id="1385520.N802_00100"/>
<gene>
    <name evidence="5" type="primary">rpmI</name>
    <name evidence="7" type="ORF">N802_00100</name>
</gene>
<sequence length="64" mass="7192">MPKNKTHSGTKKRFRVTGSGKVMREQAGHVHKFHEKTPQKARALSKDLLVSKADVKKVKKLLGI</sequence>
<dbReference type="GO" id="GO:0015934">
    <property type="term" value="C:large ribosomal subunit"/>
    <property type="evidence" value="ECO:0007669"/>
    <property type="project" value="TreeGrafter"/>
</dbReference>
<keyword evidence="3 5" id="KW-0687">Ribonucleoprotein</keyword>
<proteinExistence type="inferred from homology"/>
<keyword evidence="8" id="KW-1185">Reference proteome</keyword>
<name>A0A0A0JG35_9MICO</name>
<dbReference type="OrthoDB" id="9804851at2"/>
<dbReference type="PANTHER" id="PTHR33343:SF1">
    <property type="entry name" value="LARGE RIBOSOMAL SUBUNIT PROTEIN BL35M"/>
    <property type="match status" value="1"/>
</dbReference>
<dbReference type="EMBL" id="AVPJ01000001">
    <property type="protein sequence ID" value="KGN34546.1"/>
    <property type="molecule type" value="Genomic_DNA"/>
</dbReference>
<organism evidence="7 8">
    <name type="scientific">Knoellia sinensis KCTC 19936</name>
    <dbReference type="NCBI Taxonomy" id="1385520"/>
    <lineage>
        <taxon>Bacteria</taxon>
        <taxon>Bacillati</taxon>
        <taxon>Actinomycetota</taxon>
        <taxon>Actinomycetes</taxon>
        <taxon>Micrococcales</taxon>
        <taxon>Intrasporangiaceae</taxon>
        <taxon>Knoellia</taxon>
    </lineage>
</organism>
<evidence type="ECO:0000313" key="8">
    <source>
        <dbReference type="Proteomes" id="UP000030002"/>
    </source>
</evidence>
<protein>
    <recommendedName>
        <fullName evidence="4 5">Large ribosomal subunit protein bL35</fullName>
    </recommendedName>
</protein>
<dbReference type="GO" id="GO:0003735">
    <property type="term" value="F:structural constituent of ribosome"/>
    <property type="evidence" value="ECO:0007669"/>
    <property type="project" value="InterPro"/>
</dbReference>
<evidence type="ECO:0000256" key="5">
    <source>
        <dbReference type="HAMAP-Rule" id="MF_00514"/>
    </source>
</evidence>
<dbReference type="Pfam" id="PF01632">
    <property type="entry name" value="Ribosomal_L35p"/>
    <property type="match status" value="1"/>
</dbReference>
<dbReference type="Gene3D" id="4.10.410.60">
    <property type="match status" value="1"/>
</dbReference>
<evidence type="ECO:0000256" key="6">
    <source>
        <dbReference type="RuleBase" id="RU000568"/>
    </source>
</evidence>
<keyword evidence="2 5" id="KW-0689">Ribosomal protein</keyword>
<dbReference type="AlphaFoldDB" id="A0A0A0JG35"/>
<dbReference type="NCBIfam" id="TIGR00001">
    <property type="entry name" value="rpmI_bact"/>
    <property type="match status" value="1"/>
</dbReference>
<dbReference type="RefSeq" id="WP_035910552.1">
    <property type="nucleotide sequence ID" value="NZ_AVPJ01000001.1"/>
</dbReference>
<evidence type="ECO:0000256" key="4">
    <source>
        <dbReference type="ARBA" id="ARBA00071664"/>
    </source>
</evidence>
<dbReference type="InterPro" id="IPR037229">
    <property type="entry name" value="Ribosomal_bL35_sf"/>
</dbReference>
<evidence type="ECO:0000256" key="1">
    <source>
        <dbReference type="ARBA" id="ARBA00006598"/>
    </source>
</evidence>
<evidence type="ECO:0000256" key="3">
    <source>
        <dbReference type="ARBA" id="ARBA00023274"/>
    </source>
</evidence>
<reference evidence="7 8" key="1">
    <citation type="submission" date="2013-08" db="EMBL/GenBank/DDBJ databases">
        <title>The genome sequence of Knoellia sinensis.</title>
        <authorList>
            <person name="Zhu W."/>
            <person name="Wang G."/>
        </authorList>
    </citation>
    <scope>NUCLEOTIDE SEQUENCE [LARGE SCALE GENOMIC DNA]</scope>
    <source>
        <strain evidence="7 8">KCTC 19936</strain>
    </source>
</reference>
<dbReference type="InterPro" id="IPR021137">
    <property type="entry name" value="Ribosomal_bL35-like"/>
</dbReference>
<accession>A0A0A0JG35</accession>
<evidence type="ECO:0000256" key="2">
    <source>
        <dbReference type="ARBA" id="ARBA00022980"/>
    </source>
</evidence>